<evidence type="ECO:0000259" key="1">
    <source>
        <dbReference type="PROSITE" id="PS50887"/>
    </source>
</evidence>
<feature type="domain" description="HD-GYP" evidence="2">
    <location>
        <begin position="320"/>
        <end position="507"/>
    </location>
</feature>
<dbReference type="PATRIC" id="fig|768706.3.peg.5551"/>
<dbReference type="InterPro" id="IPR003607">
    <property type="entry name" value="HD/PDEase_dom"/>
</dbReference>
<dbReference type="SMART" id="SM00267">
    <property type="entry name" value="GGDEF"/>
    <property type="match status" value="1"/>
</dbReference>
<dbReference type="AlphaFoldDB" id="G7WG91"/>
<dbReference type="InterPro" id="IPR035965">
    <property type="entry name" value="PAS-like_dom_sf"/>
</dbReference>
<dbReference type="InterPro" id="IPR006675">
    <property type="entry name" value="HDIG_dom"/>
</dbReference>
<name>G7WG91_DESOD</name>
<dbReference type="eggNOG" id="COG2206">
    <property type="taxonomic scope" value="Bacteria"/>
</dbReference>
<evidence type="ECO:0000259" key="2">
    <source>
        <dbReference type="PROSITE" id="PS51832"/>
    </source>
</evidence>
<dbReference type="EMBL" id="CP003108">
    <property type="protein sequence ID" value="AET70823.1"/>
    <property type="molecule type" value="Genomic_DNA"/>
</dbReference>
<dbReference type="SMART" id="SM00471">
    <property type="entry name" value="HDc"/>
    <property type="match status" value="1"/>
</dbReference>
<evidence type="ECO:0000313" key="4">
    <source>
        <dbReference type="Proteomes" id="UP000006346"/>
    </source>
</evidence>
<dbReference type="Pfam" id="PF13487">
    <property type="entry name" value="HD_5"/>
    <property type="match status" value="1"/>
</dbReference>
<dbReference type="Pfam" id="PF00990">
    <property type="entry name" value="GGDEF"/>
    <property type="match status" value="1"/>
</dbReference>
<accession>G7WG91</accession>
<dbReference type="NCBIfam" id="TIGR00229">
    <property type="entry name" value="sensory_box"/>
    <property type="match status" value="1"/>
</dbReference>
<dbReference type="SUPFAM" id="SSF55073">
    <property type="entry name" value="Nucleotide cyclase"/>
    <property type="match status" value="1"/>
</dbReference>
<dbReference type="PROSITE" id="PS50887">
    <property type="entry name" value="GGDEF"/>
    <property type="match status" value="1"/>
</dbReference>
<dbReference type="Proteomes" id="UP000006346">
    <property type="component" value="Chromosome"/>
</dbReference>
<dbReference type="NCBIfam" id="TIGR00277">
    <property type="entry name" value="HDIG"/>
    <property type="match status" value="1"/>
</dbReference>
<dbReference type="InterPro" id="IPR043128">
    <property type="entry name" value="Rev_trsase/Diguanyl_cyclase"/>
</dbReference>
<dbReference type="OrthoDB" id="9798833at2"/>
<dbReference type="STRING" id="768706.Desor_5448"/>
<reference evidence="4" key="1">
    <citation type="submission" date="2011-11" db="EMBL/GenBank/DDBJ databases">
        <title>Complete sequence of Desulfosporosinus orientis DSM 765.</title>
        <authorList>
            <person name="Lucas S."/>
            <person name="Han J."/>
            <person name="Lapidus A."/>
            <person name="Cheng J.-F."/>
            <person name="Goodwin L."/>
            <person name="Pitluck S."/>
            <person name="Peters L."/>
            <person name="Ovchinnikova G."/>
            <person name="Teshima H."/>
            <person name="Detter J.C."/>
            <person name="Han C."/>
            <person name="Tapia R."/>
            <person name="Land M."/>
            <person name="Hauser L."/>
            <person name="Kyrpides N."/>
            <person name="Ivanova N."/>
            <person name="Pagani I."/>
            <person name="Pester M."/>
            <person name="Spring S."/>
            <person name="Ollivier B."/>
            <person name="Rattei T."/>
            <person name="Klenk H.-P."/>
            <person name="Wagner M."/>
            <person name="Loy A."/>
            <person name="Woyke T."/>
        </authorList>
    </citation>
    <scope>NUCLEOTIDE SEQUENCE [LARGE SCALE GENOMIC DNA]</scope>
    <source>
        <strain evidence="4">ATCC 19365 / DSM 765 / NCIMB 8382 / VKM B-1628</strain>
    </source>
</reference>
<dbReference type="InterPro" id="IPR000014">
    <property type="entry name" value="PAS"/>
</dbReference>
<dbReference type="PROSITE" id="PS51832">
    <property type="entry name" value="HD_GYP"/>
    <property type="match status" value="1"/>
</dbReference>
<dbReference type="InterPro" id="IPR037522">
    <property type="entry name" value="HD_GYP_dom"/>
</dbReference>
<dbReference type="CDD" id="cd00077">
    <property type="entry name" value="HDc"/>
    <property type="match status" value="1"/>
</dbReference>
<sequence>MRKRRTSQNSRGRDKDRLDNLSAAQKENVIKQQYIDELLVPGIRTEASFKQLFENMMDGFSYHKMLYDCEGKPVDYVFLEVNTAFEEQTGLKKENLIGKRVLEVLPNTEGYWLEVYGRVALTGVPERFENYSQELGKWYAVSVYSPETNYFAVISRDITDPKKREDEYRYLSYHDPLTGLYNRRFLEEEIKRLDTETNLPISIIMGDVNRLKLVNDAFGHDIGDELLHKAAVAIRSFCRPEDIVARWGGDEFVIVLPNTNSKEVIEIINEIKNRYSNENFNSLSGSISFGWETKRSADEDILKVLKNAEDYMYKHKIIENVGMRADAIKTIINTLHEKNSREELHSQRVSELCQKIGKALGLSEIKVCKLKVIGLLHDIGKIAIDESILNKPGKLTEQERNEIKRHPDIGYRILSSTSEMLELADCILTHHERWDGTGYPRGLKGEAIPAKARILALADTYDAMTSQRPYRKAFNKEEAIAEIMKNAGTQFDPELARVFVEKVLVSF</sequence>
<dbReference type="InterPro" id="IPR000160">
    <property type="entry name" value="GGDEF_dom"/>
</dbReference>
<keyword evidence="4" id="KW-1185">Reference proteome</keyword>
<dbReference type="SUPFAM" id="SSF55785">
    <property type="entry name" value="PYP-like sensor domain (PAS domain)"/>
    <property type="match status" value="1"/>
</dbReference>
<dbReference type="KEGG" id="dor:Desor_5448"/>
<dbReference type="HOGENOM" id="CLU_000445_92_5_9"/>
<dbReference type="Gene3D" id="3.30.450.20">
    <property type="entry name" value="PAS domain"/>
    <property type="match status" value="1"/>
</dbReference>
<dbReference type="PANTHER" id="PTHR43155:SF2">
    <property type="entry name" value="CYCLIC DI-GMP PHOSPHODIESTERASE PA4108"/>
    <property type="match status" value="1"/>
</dbReference>
<dbReference type="Gene3D" id="3.30.70.270">
    <property type="match status" value="1"/>
</dbReference>
<dbReference type="InterPro" id="IPR029787">
    <property type="entry name" value="Nucleotide_cyclase"/>
</dbReference>
<dbReference type="NCBIfam" id="TIGR00254">
    <property type="entry name" value="GGDEF"/>
    <property type="match status" value="1"/>
</dbReference>
<dbReference type="Gene3D" id="1.10.3210.10">
    <property type="entry name" value="Hypothetical protein af1432"/>
    <property type="match status" value="1"/>
</dbReference>
<feature type="domain" description="GGDEF" evidence="1">
    <location>
        <begin position="199"/>
        <end position="331"/>
    </location>
</feature>
<dbReference type="CDD" id="cd01949">
    <property type="entry name" value="GGDEF"/>
    <property type="match status" value="1"/>
</dbReference>
<protein>
    <submittedName>
        <fullName evidence="3">Diguanylate cyclase (GGDEF) domain-containing protein,uncharacterized domain HDIG-containing protein</fullName>
    </submittedName>
</protein>
<gene>
    <name evidence="3" type="ordered locus">Desor_5448</name>
</gene>
<organism evidence="3 4">
    <name type="scientific">Desulfosporosinus orientis (strain ATCC 19365 / DSM 765 / NCIMB 8382 / VKM B-1628 / Singapore I)</name>
    <name type="common">Desulfotomaculum orientis</name>
    <dbReference type="NCBI Taxonomy" id="768706"/>
    <lineage>
        <taxon>Bacteria</taxon>
        <taxon>Bacillati</taxon>
        <taxon>Bacillota</taxon>
        <taxon>Clostridia</taxon>
        <taxon>Eubacteriales</taxon>
        <taxon>Desulfitobacteriaceae</taxon>
        <taxon>Desulfosporosinus</taxon>
    </lineage>
</organism>
<dbReference type="SUPFAM" id="SSF109604">
    <property type="entry name" value="HD-domain/PDEase-like"/>
    <property type="match status" value="1"/>
</dbReference>
<dbReference type="PANTHER" id="PTHR43155">
    <property type="entry name" value="CYCLIC DI-GMP PHOSPHODIESTERASE PA4108-RELATED"/>
    <property type="match status" value="1"/>
</dbReference>
<dbReference type="eggNOG" id="COG2199">
    <property type="taxonomic scope" value="Bacteria"/>
</dbReference>
<evidence type="ECO:0000313" key="3">
    <source>
        <dbReference type="EMBL" id="AET70823.1"/>
    </source>
</evidence>
<reference evidence="3 4" key="2">
    <citation type="journal article" date="2012" name="J. Bacteriol.">
        <title>Complete genome sequences of Desulfosporosinus orientis DSM765T, Desulfosporosinus youngiae DSM17734T, Desulfosporosinus meridiei DSM13257T, and Desulfosporosinus acidiphilus DSM22704T.</title>
        <authorList>
            <person name="Pester M."/>
            <person name="Brambilla E."/>
            <person name="Alazard D."/>
            <person name="Rattei T."/>
            <person name="Weinmaier T."/>
            <person name="Han J."/>
            <person name="Lucas S."/>
            <person name="Lapidus A."/>
            <person name="Cheng J.F."/>
            <person name="Goodwin L."/>
            <person name="Pitluck S."/>
            <person name="Peters L."/>
            <person name="Ovchinnikova G."/>
            <person name="Teshima H."/>
            <person name="Detter J.C."/>
            <person name="Han C.S."/>
            <person name="Tapia R."/>
            <person name="Land M.L."/>
            <person name="Hauser L."/>
            <person name="Kyrpides N.C."/>
            <person name="Ivanova N.N."/>
            <person name="Pagani I."/>
            <person name="Huntmann M."/>
            <person name="Wei C.L."/>
            <person name="Davenport K.W."/>
            <person name="Daligault H."/>
            <person name="Chain P.S."/>
            <person name="Chen A."/>
            <person name="Mavromatis K."/>
            <person name="Markowitz V."/>
            <person name="Szeto E."/>
            <person name="Mikhailova N."/>
            <person name="Pati A."/>
            <person name="Wagner M."/>
            <person name="Woyke T."/>
            <person name="Ollivier B."/>
            <person name="Klenk H.P."/>
            <person name="Spring S."/>
            <person name="Loy A."/>
        </authorList>
    </citation>
    <scope>NUCLEOTIDE SEQUENCE [LARGE SCALE GENOMIC DNA]</scope>
    <source>
        <strain evidence="4">ATCC 19365 / DSM 765 / NCIMB 8382 / VKM B-1628</strain>
    </source>
</reference>
<proteinExistence type="predicted"/>